<comment type="caution">
    <text evidence="6">The sequence shown here is derived from an EMBL/GenBank/DDBJ whole genome shotgun (WGS) entry which is preliminary data.</text>
</comment>
<keyword evidence="3" id="KW-1133">Transmembrane helix</keyword>
<evidence type="ECO:0000313" key="7">
    <source>
        <dbReference type="Proteomes" id="UP000524246"/>
    </source>
</evidence>
<dbReference type="Proteomes" id="UP000524246">
    <property type="component" value="Unassembled WGS sequence"/>
</dbReference>
<dbReference type="CDD" id="cd00371">
    <property type="entry name" value="HMA"/>
    <property type="match status" value="1"/>
</dbReference>
<keyword evidence="3" id="KW-0472">Membrane</keyword>
<dbReference type="GO" id="GO:0043682">
    <property type="term" value="F:P-type divalent copper transporter activity"/>
    <property type="evidence" value="ECO:0007669"/>
    <property type="project" value="TreeGrafter"/>
</dbReference>
<name>A0A7X9FPF3_9DELT</name>
<evidence type="ECO:0000256" key="2">
    <source>
        <dbReference type="ARBA" id="ARBA00022967"/>
    </source>
</evidence>
<evidence type="ECO:0000259" key="4">
    <source>
        <dbReference type="Pfam" id="PF00122"/>
    </source>
</evidence>
<accession>A0A7X9FPF3</accession>
<protein>
    <submittedName>
        <fullName evidence="6">Cation-translocating P-type ATPase</fullName>
    </submittedName>
</protein>
<dbReference type="InterPro" id="IPR008250">
    <property type="entry name" value="ATPase_P-typ_transduc_dom_A_sf"/>
</dbReference>
<dbReference type="PANTHER" id="PTHR43520:SF8">
    <property type="entry name" value="P-TYPE CU(+) TRANSPORTER"/>
    <property type="match status" value="1"/>
</dbReference>
<dbReference type="Pfam" id="PF00122">
    <property type="entry name" value="E1-E2_ATPase"/>
    <property type="match status" value="1"/>
</dbReference>
<dbReference type="GO" id="GO:0016020">
    <property type="term" value="C:membrane"/>
    <property type="evidence" value="ECO:0007669"/>
    <property type="project" value="TreeGrafter"/>
</dbReference>
<gene>
    <name evidence="6" type="ORF">GYA55_01960</name>
</gene>
<organism evidence="6 7">
    <name type="scientific">SAR324 cluster bacterium</name>
    <dbReference type="NCBI Taxonomy" id="2024889"/>
    <lineage>
        <taxon>Bacteria</taxon>
        <taxon>Deltaproteobacteria</taxon>
        <taxon>SAR324 cluster</taxon>
    </lineage>
</organism>
<dbReference type="Pfam" id="PF00403">
    <property type="entry name" value="HMA"/>
    <property type="match status" value="1"/>
</dbReference>
<feature type="domain" description="HMA" evidence="5">
    <location>
        <begin position="9"/>
        <end position="68"/>
    </location>
</feature>
<dbReference type="EMBL" id="JAAZON010000078">
    <property type="protein sequence ID" value="NMC61913.1"/>
    <property type="molecule type" value="Genomic_DNA"/>
</dbReference>
<dbReference type="InterPro" id="IPR036163">
    <property type="entry name" value="HMA_dom_sf"/>
</dbReference>
<evidence type="ECO:0000259" key="5">
    <source>
        <dbReference type="Pfam" id="PF00403"/>
    </source>
</evidence>
<dbReference type="InterPro" id="IPR059000">
    <property type="entry name" value="ATPase_P-type_domA"/>
</dbReference>
<evidence type="ECO:0000256" key="1">
    <source>
        <dbReference type="ARBA" id="ARBA00022723"/>
    </source>
</evidence>
<feature type="non-terminal residue" evidence="6">
    <location>
        <position position="288"/>
    </location>
</feature>
<proteinExistence type="predicted"/>
<feature type="transmembrane region" description="Helical" evidence="3">
    <location>
        <begin position="148"/>
        <end position="167"/>
    </location>
</feature>
<feature type="transmembrane region" description="Helical" evidence="3">
    <location>
        <begin position="173"/>
        <end position="192"/>
    </location>
</feature>
<dbReference type="GO" id="GO:0055070">
    <property type="term" value="P:copper ion homeostasis"/>
    <property type="evidence" value="ECO:0007669"/>
    <property type="project" value="TreeGrafter"/>
</dbReference>
<feature type="domain" description="P-type ATPase A" evidence="4">
    <location>
        <begin position="217"/>
        <end position="288"/>
    </location>
</feature>
<dbReference type="PANTHER" id="PTHR43520">
    <property type="entry name" value="ATP7, ISOFORM B"/>
    <property type="match status" value="1"/>
</dbReference>
<dbReference type="SUPFAM" id="SSF55008">
    <property type="entry name" value="HMA, heavy metal-associated domain"/>
    <property type="match status" value="1"/>
</dbReference>
<dbReference type="Gene3D" id="3.30.70.100">
    <property type="match status" value="1"/>
</dbReference>
<dbReference type="AlphaFoldDB" id="A0A7X9FPF3"/>
<feature type="transmembrane region" description="Helical" evidence="3">
    <location>
        <begin position="88"/>
        <end position="108"/>
    </location>
</feature>
<dbReference type="SUPFAM" id="SSF81653">
    <property type="entry name" value="Calcium ATPase, transduction domain A"/>
    <property type="match status" value="1"/>
</dbReference>
<dbReference type="InterPro" id="IPR006121">
    <property type="entry name" value="HMA_dom"/>
</dbReference>
<dbReference type="GO" id="GO:0005507">
    <property type="term" value="F:copper ion binding"/>
    <property type="evidence" value="ECO:0007669"/>
    <property type="project" value="TreeGrafter"/>
</dbReference>
<keyword evidence="1" id="KW-0479">Metal-binding</keyword>
<keyword evidence="2" id="KW-1278">Translocase</keyword>
<feature type="transmembrane region" description="Helical" evidence="3">
    <location>
        <begin position="114"/>
        <end position="136"/>
    </location>
</feature>
<keyword evidence="3" id="KW-0812">Transmembrane</keyword>
<evidence type="ECO:0000256" key="3">
    <source>
        <dbReference type="SAM" id="Phobius"/>
    </source>
</evidence>
<reference evidence="6 7" key="1">
    <citation type="journal article" date="2020" name="Biotechnol. Biofuels">
        <title>New insights from the biogas microbiome by comprehensive genome-resolved metagenomics of nearly 1600 species originating from multiple anaerobic digesters.</title>
        <authorList>
            <person name="Campanaro S."/>
            <person name="Treu L."/>
            <person name="Rodriguez-R L.M."/>
            <person name="Kovalovszki A."/>
            <person name="Ziels R.M."/>
            <person name="Maus I."/>
            <person name="Zhu X."/>
            <person name="Kougias P.G."/>
            <person name="Basile A."/>
            <person name="Luo G."/>
            <person name="Schluter A."/>
            <person name="Konstantinidis K.T."/>
            <person name="Angelidaki I."/>
        </authorList>
    </citation>
    <scope>NUCLEOTIDE SEQUENCE [LARGE SCALE GENOMIC DNA]</scope>
    <source>
        <strain evidence="6">AS27yjCOA_65</strain>
    </source>
</reference>
<sequence>MHEVNKSITLNLQGMHCLNCAQNIERHFRQNGLSDLNVDFASSTLNLTLPDGMQVSSIIEEIQKLGFKASLKDENGLHPNTMSTVEKLFIICAPLSALLMLQMILPFHWLHNEWVQLILCLPVFLIGLFYFGKSALNSLRGGIPNMDVLIVIGIIASFSYSLTGTLLSLGPDYLFYETAATIITIVLFGNILEHRAVKKTTSAIEELGRLQPKLAKRIEEVQGEEVVHEVSASEIKVGDLILLNSGDHVPADGKIIWGEASIDESMISGESVPLIKTVGDSVIGGTVV</sequence>
<evidence type="ECO:0000313" key="6">
    <source>
        <dbReference type="EMBL" id="NMC61913.1"/>
    </source>
</evidence>
<dbReference type="Gene3D" id="2.70.150.10">
    <property type="entry name" value="Calcium-transporting ATPase, cytoplasmic transduction domain A"/>
    <property type="match status" value="1"/>
</dbReference>